<evidence type="ECO:0000256" key="6">
    <source>
        <dbReference type="PROSITE-ProRule" id="PRU00169"/>
    </source>
</evidence>
<dbReference type="Pfam" id="PF00072">
    <property type="entry name" value="Response_reg"/>
    <property type="match status" value="1"/>
</dbReference>
<dbReference type="PROSITE" id="PS50110">
    <property type="entry name" value="RESPONSE_REGULATORY"/>
    <property type="match status" value="1"/>
</dbReference>
<evidence type="ECO:0000313" key="11">
    <source>
        <dbReference type="Proteomes" id="UP000066487"/>
    </source>
</evidence>
<dbReference type="InterPro" id="IPR001789">
    <property type="entry name" value="Sig_transdc_resp-reg_receiver"/>
</dbReference>
<dbReference type="InterPro" id="IPR016032">
    <property type="entry name" value="Sig_transdc_resp-reg_C-effctor"/>
</dbReference>
<dbReference type="SMART" id="SM00448">
    <property type="entry name" value="REC"/>
    <property type="match status" value="1"/>
</dbReference>
<dbReference type="GO" id="GO:0000156">
    <property type="term" value="F:phosphorelay response regulator activity"/>
    <property type="evidence" value="ECO:0007669"/>
    <property type="project" value="TreeGrafter"/>
</dbReference>
<dbReference type="Pfam" id="PF00486">
    <property type="entry name" value="Trans_reg_C"/>
    <property type="match status" value="1"/>
</dbReference>
<sequence length="227" mass="25126">MHIHLLLVEDNIDLANTVIEYLEITGIVCDHASDGQMGLNLALAQHYDVILLDIMLPRLDGQQLCKKLREHGNQTPILMLTSLDALADKLASFSVGADDYLVKPFELPELVARIRALSLRRSGQASRLQVADLIMDLSTRKVSRNGQELHLSPTGWTLLECLMRASPVPVNRERLEAAIWGDELPDSNTLKVHMHRLRKAVDKDFDVALIQTLPGIGVQLGATCAKA</sequence>
<dbReference type="GO" id="GO:0032993">
    <property type="term" value="C:protein-DNA complex"/>
    <property type="evidence" value="ECO:0007669"/>
    <property type="project" value="TreeGrafter"/>
</dbReference>
<dbReference type="SMART" id="SM00862">
    <property type="entry name" value="Trans_reg_C"/>
    <property type="match status" value="1"/>
</dbReference>
<name>A0A0N9WSC0_PSEFL</name>
<dbReference type="CDD" id="cd00383">
    <property type="entry name" value="trans_reg_C"/>
    <property type="match status" value="1"/>
</dbReference>
<evidence type="ECO:0000313" key="10">
    <source>
        <dbReference type="EMBL" id="ALI05069.1"/>
    </source>
</evidence>
<dbReference type="FunFam" id="1.10.10.10:FF:000058">
    <property type="entry name" value="DNA-binding response OmpR family regulator"/>
    <property type="match status" value="1"/>
</dbReference>
<evidence type="ECO:0000256" key="4">
    <source>
        <dbReference type="ARBA" id="ARBA00023125"/>
    </source>
</evidence>
<dbReference type="OrthoDB" id="9802426at2"/>
<dbReference type="PROSITE" id="PS51755">
    <property type="entry name" value="OMPR_PHOB"/>
    <property type="match status" value="1"/>
</dbReference>
<dbReference type="GO" id="GO:0000976">
    <property type="term" value="F:transcription cis-regulatory region binding"/>
    <property type="evidence" value="ECO:0007669"/>
    <property type="project" value="TreeGrafter"/>
</dbReference>
<proteinExistence type="predicted"/>
<evidence type="ECO:0000256" key="1">
    <source>
        <dbReference type="ARBA" id="ARBA00022553"/>
    </source>
</evidence>
<keyword evidence="2" id="KW-0902">Two-component regulatory system</keyword>
<dbReference type="SUPFAM" id="SSF52172">
    <property type="entry name" value="CheY-like"/>
    <property type="match status" value="1"/>
</dbReference>
<keyword evidence="4 7" id="KW-0238">DNA-binding</keyword>
<dbReference type="InterPro" id="IPR001867">
    <property type="entry name" value="OmpR/PhoB-type_DNA-bd"/>
</dbReference>
<evidence type="ECO:0000259" key="9">
    <source>
        <dbReference type="PROSITE" id="PS51755"/>
    </source>
</evidence>
<dbReference type="PANTHER" id="PTHR48111:SF22">
    <property type="entry name" value="REGULATOR OF RPOS"/>
    <property type="match status" value="1"/>
</dbReference>
<keyword evidence="3" id="KW-0805">Transcription regulation</keyword>
<feature type="domain" description="Response regulatory" evidence="8">
    <location>
        <begin position="4"/>
        <end position="118"/>
    </location>
</feature>
<evidence type="ECO:0000259" key="8">
    <source>
        <dbReference type="PROSITE" id="PS50110"/>
    </source>
</evidence>
<evidence type="ECO:0000256" key="3">
    <source>
        <dbReference type="ARBA" id="ARBA00023015"/>
    </source>
</evidence>
<keyword evidence="5" id="KW-0804">Transcription</keyword>
<dbReference type="InterPro" id="IPR039420">
    <property type="entry name" value="WalR-like"/>
</dbReference>
<gene>
    <name evidence="10" type="ORF">AO353_15065</name>
</gene>
<dbReference type="SUPFAM" id="SSF46894">
    <property type="entry name" value="C-terminal effector domain of the bipartite response regulators"/>
    <property type="match status" value="1"/>
</dbReference>
<feature type="domain" description="OmpR/PhoB-type" evidence="9">
    <location>
        <begin position="125"/>
        <end position="222"/>
    </location>
</feature>
<protein>
    <submittedName>
        <fullName evidence="10">XRE family transcriptional regulator</fullName>
    </submittedName>
</protein>
<dbReference type="Gene3D" id="3.40.50.2300">
    <property type="match status" value="1"/>
</dbReference>
<organism evidence="10 11">
    <name type="scientific">Pseudomonas fluorescens</name>
    <dbReference type="NCBI Taxonomy" id="294"/>
    <lineage>
        <taxon>Bacteria</taxon>
        <taxon>Pseudomonadati</taxon>
        <taxon>Pseudomonadota</taxon>
        <taxon>Gammaproteobacteria</taxon>
        <taxon>Pseudomonadales</taxon>
        <taxon>Pseudomonadaceae</taxon>
        <taxon>Pseudomonas</taxon>
    </lineage>
</organism>
<feature type="DNA-binding region" description="OmpR/PhoB-type" evidence="7">
    <location>
        <begin position="125"/>
        <end position="222"/>
    </location>
</feature>
<dbReference type="GO" id="GO:0005829">
    <property type="term" value="C:cytosol"/>
    <property type="evidence" value="ECO:0007669"/>
    <property type="project" value="TreeGrafter"/>
</dbReference>
<dbReference type="InterPro" id="IPR036388">
    <property type="entry name" value="WH-like_DNA-bd_sf"/>
</dbReference>
<dbReference type="AlphaFoldDB" id="A0A0N9WSC0"/>
<dbReference type="Gene3D" id="1.10.10.10">
    <property type="entry name" value="Winged helix-like DNA-binding domain superfamily/Winged helix DNA-binding domain"/>
    <property type="match status" value="1"/>
</dbReference>
<dbReference type="Gene3D" id="6.10.250.690">
    <property type="match status" value="1"/>
</dbReference>
<evidence type="ECO:0000256" key="5">
    <source>
        <dbReference type="ARBA" id="ARBA00023163"/>
    </source>
</evidence>
<accession>A0A0N9WSC0</accession>
<dbReference type="RefSeq" id="WP_054598238.1">
    <property type="nucleotide sequence ID" value="NZ_CP012830.1"/>
</dbReference>
<evidence type="ECO:0000256" key="2">
    <source>
        <dbReference type="ARBA" id="ARBA00023012"/>
    </source>
</evidence>
<evidence type="ECO:0000256" key="7">
    <source>
        <dbReference type="PROSITE-ProRule" id="PRU01091"/>
    </source>
</evidence>
<reference evidence="10 11" key="2">
    <citation type="journal article" date="2018" name="Nature">
        <title>Mutant phenotypes for thousands of bacterial genes of unknown function.</title>
        <authorList>
            <person name="Price M.N."/>
            <person name="Wetmore K.M."/>
            <person name="Waters R.J."/>
            <person name="Callaghan M."/>
            <person name="Ray J."/>
            <person name="Liu H."/>
            <person name="Kuehl J.V."/>
            <person name="Melnyk R.A."/>
            <person name="Lamson J.S."/>
            <person name="Suh Y."/>
            <person name="Carlson H.K."/>
            <person name="Esquivel Z."/>
            <person name="Sadeeshkumar H."/>
            <person name="Chakraborty R."/>
            <person name="Zane G.M."/>
            <person name="Rubin B.E."/>
            <person name="Wall J.D."/>
            <person name="Visel A."/>
            <person name="Bristow J."/>
            <person name="Blow M.J."/>
            <person name="Arkin A.P."/>
            <person name="Deutschbauer A.M."/>
        </authorList>
    </citation>
    <scope>NUCLEOTIDE SEQUENCE [LARGE SCALE GENOMIC DNA]</scope>
    <source>
        <strain evidence="10 11">FW300-N2E3</strain>
    </source>
</reference>
<dbReference type="GO" id="GO:0006355">
    <property type="term" value="P:regulation of DNA-templated transcription"/>
    <property type="evidence" value="ECO:0007669"/>
    <property type="project" value="InterPro"/>
</dbReference>
<dbReference type="EMBL" id="CP012830">
    <property type="protein sequence ID" value="ALI05069.1"/>
    <property type="molecule type" value="Genomic_DNA"/>
</dbReference>
<dbReference type="Proteomes" id="UP000066487">
    <property type="component" value="Chromosome"/>
</dbReference>
<reference evidence="11" key="1">
    <citation type="submission" date="2015-09" db="EMBL/GenBank/DDBJ databases">
        <title>Whole genome sequence of Pseudomonas fluorescens FW300-N2E3.</title>
        <authorList>
            <person name="Ray J."/>
            <person name="Melnyk R."/>
            <person name="Deutschbauer A."/>
        </authorList>
    </citation>
    <scope>NUCLEOTIDE SEQUENCE [LARGE SCALE GENOMIC DNA]</scope>
    <source>
        <strain evidence="11">FW300-N2E3</strain>
    </source>
</reference>
<dbReference type="InterPro" id="IPR011006">
    <property type="entry name" value="CheY-like_superfamily"/>
</dbReference>
<feature type="modified residue" description="4-aspartylphosphate" evidence="6">
    <location>
        <position position="53"/>
    </location>
</feature>
<dbReference type="PANTHER" id="PTHR48111">
    <property type="entry name" value="REGULATOR OF RPOS"/>
    <property type="match status" value="1"/>
</dbReference>
<keyword evidence="1 6" id="KW-0597">Phosphoprotein</keyword>